<dbReference type="NCBIfam" id="TIGR00745">
    <property type="entry name" value="apbA_panE"/>
    <property type="match status" value="1"/>
</dbReference>
<evidence type="ECO:0000313" key="13">
    <source>
        <dbReference type="EMBL" id="MBC8336915.1"/>
    </source>
</evidence>
<comment type="catalytic activity">
    <reaction evidence="10">
        <text>(R)-pantoate + NADP(+) = 2-dehydropantoate + NADPH + H(+)</text>
        <dbReference type="Rhea" id="RHEA:16233"/>
        <dbReference type="ChEBI" id="CHEBI:11561"/>
        <dbReference type="ChEBI" id="CHEBI:15378"/>
        <dbReference type="ChEBI" id="CHEBI:15980"/>
        <dbReference type="ChEBI" id="CHEBI:57783"/>
        <dbReference type="ChEBI" id="CHEBI:58349"/>
        <dbReference type="EC" id="1.1.1.169"/>
    </reaction>
</comment>
<sequence length="352" mass="37727">MSSNPLKILSFGAGAIGTYIGGSLALAGHEVVFVERPEVAEALSERGLRLDLSLDKRRKTLDADLIPAADLVFADSLERALDYGPFDVALFALKSYDTESALAGIKPFVEKMPPVLCLQNGVDNEPAIAKVLGSENVIAGTVTSAIGRRDAGDIALEKLRGIGIADVHPLSQRLVKAMNEALLNAKLYPRAADMKWSKMLTNLVGNATSAILDMSPAELFARDDLYAFEMRMLREALAVMDAQDIRVVDLPGTPVRLLGFAAKGPAWLRPFAAKKLGGGRGGKMPSLHIDLHSGRGKSEVDYLNGAVLRAGKESKTPAPVNKLLNETLLSMASGKIAVEEYAQKPEKLLEQV</sequence>
<dbReference type="SUPFAM" id="SSF51735">
    <property type="entry name" value="NAD(P)-binding Rossmann-fold domains"/>
    <property type="match status" value="1"/>
</dbReference>
<evidence type="ECO:0000259" key="12">
    <source>
        <dbReference type="Pfam" id="PF08546"/>
    </source>
</evidence>
<evidence type="ECO:0000313" key="14">
    <source>
        <dbReference type="Proteomes" id="UP000614469"/>
    </source>
</evidence>
<feature type="domain" description="Ketopantoate reductase N-terminal" evidence="11">
    <location>
        <begin position="8"/>
        <end position="159"/>
    </location>
</feature>
<evidence type="ECO:0000256" key="2">
    <source>
        <dbReference type="ARBA" id="ARBA00004994"/>
    </source>
</evidence>
<organism evidence="13 14">
    <name type="scientific">Candidatus Desulfolinea nitratireducens</name>
    <dbReference type="NCBI Taxonomy" id="2841698"/>
    <lineage>
        <taxon>Bacteria</taxon>
        <taxon>Bacillati</taxon>
        <taxon>Chloroflexota</taxon>
        <taxon>Anaerolineae</taxon>
        <taxon>Anaerolineales</taxon>
        <taxon>Anaerolineales incertae sedis</taxon>
        <taxon>Candidatus Desulfolinea</taxon>
    </lineage>
</organism>
<comment type="pathway">
    <text evidence="2">Cofactor biosynthesis; (R)-pantothenate biosynthesis; (R)-pantoate from 3-methyl-2-oxobutanoate: step 2/2.</text>
</comment>
<proteinExistence type="inferred from homology"/>
<dbReference type="AlphaFoldDB" id="A0A8J6TJU8"/>
<reference evidence="13 14" key="1">
    <citation type="submission" date="2020-08" db="EMBL/GenBank/DDBJ databases">
        <title>Bridging the membrane lipid divide: bacteria of the FCB group superphylum have the potential to synthesize archaeal ether lipids.</title>
        <authorList>
            <person name="Villanueva L."/>
            <person name="Von Meijenfeldt F.A.B."/>
            <person name="Westbye A.B."/>
            <person name="Yadav S."/>
            <person name="Hopmans E.C."/>
            <person name="Dutilh B.E."/>
            <person name="Sinninghe Damste J.S."/>
        </authorList>
    </citation>
    <scope>NUCLEOTIDE SEQUENCE [LARGE SCALE GENOMIC DNA]</scope>
    <source>
        <strain evidence="13">NIOZ-UU36</strain>
    </source>
</reference>
<evidence type="ECO:0000256" key="8">
    <source>
        <dbReference type="ARBA" id="ARBA00023002"/>
    </source>
</evidence>
<evidence type="ECO:0000256" key="10">
    <source>
        <dbReference type="ARBA" id="ARBA00048793"/>
    </source>
</evidence>
<evidence type="ECO:0000256" key="9">
    <source>
        <dbReference type="ARBA" id="ARBA00032024"/>
    </source>
</evidence>
<evidence type="ECO:0000259" key="11">
    <source>
        <dbReference type="Pfam" id="PF02558"/>
    </source>
</evidence>
<dbReference type="InterPro" id="IPR013332">
    <property type="entry name" value="KPR_N"/>
</dbReference>
<evidence type="ECO:0000256" key="3">
    <source>
        <dbReference type="ARBA" id="ARBA00007870"/>
    </source>
</evidence>
<keyword evidence="6" id="KW-0566">Pantothenate biosynthesis</keyword>
<evidence type="ECO:0000256" key="4">
    <source>
        <dbReference type="ARBA" id="ARBA00013014"/>
    </source>
</evidence>
<gene>
    <name evidence="13" type="ORF">H8E29_16795</name>
</gene>
<evidence type="ECO:0000256" key="7">
    <source>
        <dbReference type="ARBA" id="ARBA00022857"/>
    </source>
</evidence>
<comment type="similarity">
    <text evidence="3">Belongs to the ketopantoate reductase family.</text>
</comment>
<dbReference type="PANTHER" id="PTHR43765">
    <property type="entry name" value="2-DEHYDROPANTOATE 2-REDUCTASE-RELATED"/>
    <property type="match status" value="1"/>
</dbReference>
<dbReference type="InterPro" id="IPR003710">
    <property type="entry name" value="ApbA"/>
</dbReference>
<dbReference type="EMBL" id="JACNJN010000211">
    <property type="protein sequence ID" value="MBC8336915.1"/>
    <property type="molecule type" value="Genomic_DNA"/>
</dbReference>
<dbReference type="GO" id="GO:0050661">
    <property type="term" value="F:NADP binding"/>
    <property type="evidence" value="ECO:0007669"/>
    <property type="project" value="TreeGrafter"/>
</dbReference>
<evidence type="ECO:0000256" key="1">
    <source>
        <dbReference type="ARBA" id="ARBA00002919"/>
    </source>
</evidence>
<comment type="caution">
    <text evidence="13">The sequence shown here is derived from an EMBL/GenBank/DDBJ whole genome shotgun (WGS) entry which is preliminary data.</text>
</comment>
<keyword evidence="8 13" id="KW-0560">Oxidoreductase</keyword>
<dbReference type="InterPro" id="IPR050838">
    <property type="entry name" value="Ketopantoate_reductase"/>
</dbReference>
<dbReference type="InterPro" id="IPR013328">
    <property type="entry name" value="6PGD_dom2"/>
</dbReference>
<dbReference type="Pfam" id="PF02558">
    <property type="entry name" value="ApbA"/>
    <property type="match status" value="1"/>
</dbReference>
<dbReference type="SUPFAM" id="SSF48179">
    <property type="entry name" value="6-phosphogluconate dehydrogenase C-terminal domain-like"/>
    <property type="match status" value="1"/>
</dbReference>
<dbReference type="Gene3D" id="1.10.1040.10">
    <property type="entry name" value="N-(1-d-carboxylethyl)-l-norvaline Dehydrogenase, domain 2"/>
    <property type="match status" value="1"/>
</dbReference>
<accession>A0A8J6TJU8</accession>
<keyword evidence="7" id="KW-0521">NADP</keyword>
<dbReference type="EC" id="1.1.1.169" evidence="4"/>
<dbReference type="InterPro" id="IPR013752">
    <property type="entry name" value="KPA_reductase"/>
</dbReference>
<feature type="domain" description="Ketopantoate reductase C-terminal" evidence="12">
    <location>
        <begin position="193"/>
        <end position="326"/>
    </location>
</feature>
<dbReference type="Pfam" id="PF08546">
    <property type="entry name" value="ApbA_C"/>
    <property type="match status" value="1"/>
</dbReference>
<dbReference type="GO" id="GO:0015940">
    <property type="term" value="P:pantothenate biosynthetic process"/>
    <property type="evidence" value="ECO:0007669"/>
    <property type="project" value="UniProtKB-KW"/>
</dbReference>
<name>A0A8J6TJU8_9CHLR</name>
<evidence type="ECO:0000256" key="5">
    <source>
        <dbReference type="ARBA" id="ARBA00019465"/>
    </source>
</evidence>
<comment type="function">
    <text evidence="1">Catalyzes the NADPH-dependent reduction of ketopantoate into pantoic acid.</text>
</comment>
<dbReference type="InterPro" id="IPR036291">
    <property type="entry name" value="NAD(P)-bd_dom_sf"/>
</dbReference>
<protein>
    <recommendedName>
        <fullName evidence="5">2-dehydropantoate 2-reductase</fullName>
        <ecNumber evidence="4">1.1.1.169</ecNumber>
    </recommendedName>
    <alternativeName>
        <fullName evidence="9">Ketopantoate reductase</fullName>
    </alternativeName>
</protein>
<dbReference type="Gene3D" id="3.40.50.720">
    <property type="entry name" value="NAD(P)-binding Rossmann-like Domain"/>
    <property type="match status" value="1"/>
</dbReference>
<dbReference type="GO" id="GO:0005737">
    <property type="term" value="C:cytoplasm"/>
    <property type="evidence" value="ECO:0007669"/>
    <property type="project" value="TreeGrafter"/>
</dbReference>
<dbReference type="PANTHER" id="PTHR43765:SF2">
    <property type="entry name" value="2-DEHYDROPANTOATE 2-REDUCTASE"/>
    <property type="match status" value="1"/>
</dbReference>
<dbReference type="Proteomes" id="UP000614469">
    <property type="component" value="Unassembled WGS sequence"/>
</dbReference>
<dbReference type="InterPro" id="IPR008927">
    <property type="entry name" value="6-PGluconate_DH-like_C_sf"/>
</dbReference>
<dbReference type="GO" id="GO:0008677">
    <property type="term" value="F:2-dehydropantoate 2-reductase activity"/>
    <property type="evidence" value="ECO:0007669"/>
    <property type="project" value="UniProtKB-EC"/>
</dbReference>
<evidence type="ECO:0000256" key="6">
    <source>
        <dbReference type="ARBA" id="ARBA00022655"/>
    </source>
</evidence>